<name>X0XM67_9ZZZZ</name>
<accession>X0XM67</accession>
<feature type="transmembrane region" description="Helical" evidence="1">
    <location>
        <begin position="59"/>
        <end position="78"/>
    </location>
</feature>
<reference evidence="2" key="1">
    <citation type="journal article" date="2014" name="Front. Microbiol.">
        <title>High frequency of phylogenetically diverse reductive dehalogenase-homologous genes in deep subseafloor sedimentary metagenomes.</title>
        <authorList>
            <person name="Kawai M."/>
            <person name="Futagami T."/>
            <person name="Toyoda A."/>
            <person name="Takaki Y."/>
            <person name="Nishi S."/>
            <person name="Hori S."/>
            <person name="Arai W."/>
            <person name="Tsubouchi T."/>
            <person name="Morono Y."/>
            <person name="Uchiyama I."/>
            <person name="Ito T."/>
            <person name="Fujiyama A."/>
            <person name="Inagaki F."/>
            <person name="Takami H."/>
        </authorList>
    </citation>
    <scope>NUCLEOTIDE SEQUENCE</scope>
    <source>
        <strain evidence="2">Expedition CK06-06</strain>
    </source>
</reference>
<proteinExistence type="predicted"/>
<feature type="transmembrane region" description="Helical" evidence="1">
    <location>
        <begin position="12"/>
        <end position="38"/>
    </location>
</feature>
<protein>
    <submittedName>
        <fullName evidence="2">Uncharacterized protein</fullName>
    </submittedName>
</protein>
<gene>
    <name evidence="2" type="ORF">S01H1_59253</name>
</gene>
<keyword evidence="1" id="KW-0472">Membrane</keyword>
<keyword evidence="1" id="KW-1133">Transmembrane helix</keyword>
<sequence>MLFCLSLNAVGLGLVLALFLVLGMAMTISGVGVAGLAGKKVALGALERWQRPAEIIERGIEATASLLVMAFGLLFLAATV</sequence>
<comment type="caution">
    <text evidence="2">The sequence shown here is derived from an EMBL/GenBank/DDBJ whole genome shotgun (WGS) entry which is preliminary data.</text>
</comment>
<dbReference type="EMBL" id="BARS01038750">
    <property type="protein sequence ID" value="GAG26036.1"/>
    <property type="molecule type" value="Genomic_DNA"/>
</dbReference>
<dbReference type="AlphaFoldDB" id="X0XM67"/>
<evidence type="ECO:0000256" key="1">
    <source>
        <dbReference type="SAM" id="Phobius"/>
    </source>
</evidence>
<keyword evidence="1" id="KW-0812">Transmembrane</keyword>
<evidence type="ECO:0000313" key="2">
    <source>
        <dbReference type="EMBL" id="GAG26036.1"/>
    </source>
</evidence>
<organism evidence="2">
    <name type="scientific">marine sediment metagenome</name>
    <dbReference type="NCBI Taxonomy" id="412755"/>
    <lineage>
        <taxon>unclassified sequences</taxon>
        <taxon>metagenomes</taxon>
        <taxon>ecological metagenomes</taxon>
    </lineage>
</organism>